<feature type="non-terminal residue" evidence="1">
    <location>
        <position position="1"/>
    </location>
</feature>
<proteinExistence type="predicted"/>
<accession>A0A0F9ESJ7</accession>
<gene>
    <name evidence="1" type="ORF">LCGC14_2038000</name>
</gene>
<name>A0A0F9ESJ7_9ZZZZ</name>
<dbReference type="AlphaFoldDB" id="A0A0F9ESJ7"/>
<reference evidence="1" key="1">
    <citation type="journal article" date="2015" name="Nature">
        <title>Complex archaea that bridge the gap between prokaryotes and eukaryotes.</title>
        <authorList>
            <person name="Spang A."/>
            <person name="Saw J.H."/>
            <person name="Jorgensen S.L."/>
            <person name="Zaremba-Niedzwiedzka K."/>
            <person name="Martijn J."/>
            <person name="Lind A.E."/>
            <person name="van Eijk R."/>
            <person name="Schleper C."/>
            <person name="Guy L."/>
            <person name="Ettema T.J."/>
        </authorList>
    </citation>
    <scope>NUCLEOTIDE SEQUENCE</scope>
</reference>
<sequence length="70" mass="7576">AVEAVAAVPAVPAHINTSYNYYLKYDILDQDGEILARKTVEFSQHLAAAKLSQAKGLLESAFALVKESLL</sequence>
<protein>
    <submittedName>
        <fullName evidence="1">Uncharacterized protein</fullName>
    </submittedName>
</protein>
<evidence type="ECO:0000313" key="1">
    <source>
        <dbReference type="EMBL" id="KKL77123.1"/>
    </source>
</evidence>
<organism evidence="1">
    <name type="scientific">marine sediment metagenome</name>
    <dbReference type="NCBI Taxonomy" id="412755"/>
    <lineage>
        <taxon>unclassified sequences</taxon>
        <taxon>metagenomes</taxon>
        <taxon>ecological metagenomes</taxon>
    </lineage>
</organism>
<dbReference type="EMBL" id="LAZR01023842">
    <property type="protein sequence ID" value="KKL77123.1"/>
    <property type="molecule type" value="Genomic_DNA"/>
</dbReference>
<comment type="caution">
    <text evidence="1">The sequence shown here is derived from an EMBL/GenBank/DDBJ whole genome shotgun (WGS) entry which is preliminary data.</text>
</comment>